<dbReference type="EMBL" id="QFAW01000019">
    <property type="protein sequence ID" value="PWE43686.1"/>
    <property type="molecule type" value="Genomic_DNA"/>
</dbReference>
<protein>
    <submittedName>
        <fullName evidence="1">Uncharacterized protein</fullName>
    </submittedName>
</protein>
<dbReference type="RefSeq" id="WP_109521222.1">
    <property type="nucleotide sequence ID" value="NZ_QFAW01000019.1"/>
</dbReference>
<evidence type="ECO:0000313" key="2">
    <source>
        <dbReference type="Proteomes" id="UP000245056"/>
    </source>
</evidence>
<evidence type="ECO:0000313" key="1">
    <source>
        <dbReference type="EMBL" id="PWE43686.1"/>
    </source>
</evidence>
<gene>
    <name evidence="1" type="ORF">C9I49_15380</name>
</gene>
<dbReference type="OrthoDB" id="6922593at2"/>
<reference evidence="1 2" key="1">
    <citation type="submission" date="2018-05" db="EMBL/GenBank/DDBJ databases">
        <title>Genome sequences of two Antarctic strains of Pseudomonas prosekii: insights into adaptation to extreme conditions.</title>
        <authorList>
            <person name="Snopkova K."/>
            <person name="Dufkova K."/>
            <person name="Cejkova D."/>
            <person name="Sedlacek I."/>
            <person name="Smajs D."/>
        </authorList>
    </citation>
    <scope>NUCLEOTIDE SEQUENCE [LARGE SCALE GENOMIC DNA]</scope>
    <source>
        <strain evidence="1 2">P2673</strain>
    </source>
</reference>
<name>A0A2U2D6T0_9PSED</name>
<sequence>MTSDEELRHHETARRKALWTLANILPGDLKALDALDVLDDIEQRERLDTASMEQPLGVEEVRRFVPTEPHPIGCRIVLESSIPQPWRERFLRASLGSTRVTEGPYAHDWEKFLLEWRDEMWHVERHRAARGKHI</sequence>
<dbReference type="AlphaFoldDB" id="A0A2U2D6T0"/>
<proteinExistence type="predicted"/>
<organism evidence="1 2">
    <name type="scientific">Pseudomonas prosekii</name>
    <dbReference type="NCBI Taxonomy" id="1148509"/>
    <lineage>
        <taxon>Bacteria</taxon>
        <taxon>Pseudomonadati</taxon>
        <taxon>Pseudomonadota</taxon>
        <taxon>Gammaproteobacteria</taxon>
        <taxon>Pseudomonadales</taxon>
        <taxon>Pseudomonadaceae</taxon>
        <taxon>Pseudomonas</taxon>
    </lineage>
</organism>
<accession>A0A2U2D6T0</accession>
<dbReference type="Proteomes" id="UP000245056">
    <property type="component" value="Unassembled WGS sequence"/>
</dbReference>
<comment type="caution">
    <text evidence="1">The sequence shown here is derived from an EMBL/GenBank/DDBJ whole genome shotgun (WGS) entry which is preliminary data.</text>
</comment>